<organism evidence="3 4">
    <name type="scientific">Candidatus Gottesmanbacteria bacterium RIFCSPLOWO2_01_FULL_49_10</name>
    <dbReference type="NCBI Taxonomy" id="1798396"/>
    <lineage>
        <taxon>Bacteria</taxon>
        <taxon>Candidatus Gottesmaniibacteriota</taxon>
    </lineage>
</organism>
<dbReference type="AlphaFoldDB" id="A0A1F6AXE2"/>
<gene>
    <name evidence="3" type="ORF">A2973_02790</name>
</gene>
<dbReference type="GO" id="GO:0015628">
    <property type="term" value="P:protein secretion by the type II secretion system"/>
    <property type="evidence" value="ECO:0007669"/>
    <property type="project" value="InterPro"/>
</dbReference>
<evidence type="ECO:0000313" key="3">
    <source>
        <dbReference type="EMBL" id="OGG29298.1"/>
    </source>
</evidence>
<evidence type="ECO:0000313" key="4">
    <source>
        <dbReference type="Proteomes" id="UP000176409"/>
    </source>
</evidence>
<reference evidence="3 4" key="1">
    <citation type="journal article" date="2016" name="Nat. Commun.">
        <title>Thousands of microbial genomes shed light on interconnected biogeochemical processes in an aquifer system.</title>
        <authorList>
            <person name="Anantharaman K."/>
            <person name="Brown C.T."/>
            <person name="Hug L.A."/>
            <person name="Sharon I."/>
            <person name="Castelle C.J."/>
            <person name="Probst A.J."/>
            <person name="Thomas B.C."/>
            <person name="Singh A."/>
            <person name="Wilkins M.J."/>
            <person name="Karaoz U."/>
            <person name="Brodie E.L."/>
            <person name="Williams K.H."/>
            <person name="Hubbard S.S."/>
            <person name="Banfield J.F."/>
        </authorList>
    </citation>
    <scope>NUCLEOTIDE SEQUENCE [LARGE SCALE GENOMIC DNA]</scope>
</reference>
<proteinExistence type="predicted"/>
<keyword evidence="1" id="KW-0488">Methylation</keyword>
<dbReference type="SUPFAM" id="SSF54523">
    <property type="entry name" value="Pili subunits"/>
    <property type="match status" value="1"/>
</dbReference>
<dbReference type="Pfam" id="PF07963">
    <property type="entry name" value="N_methyl"/>
    <property type="match status" value="1"/>
</dbReference>
<dbReference type="PANTHER" id="PTHR30093">
    <property type="entry name" value="GENERAL SECRETION PATHWAY PROTEIN G"/>
    <property type="match status" value="1"/>
</dbReference>
<dbReference type="InterPro" id="IPR045584">
    <property type="entry name" value="Pilin-like"/>
</dbReference>
<name>A0A1F6AXE2_9BACT</name>
<comment type="caution">
    <text evidence="3">The sequence shown here is derived from an EMBL/GenBank/DDBJ whole genome shotgun (WGS) entry which is preliminary data.</text>
</comment>
<dbReference type="InterPro" id="IPR000983">
    <property type="entry name" value="Bac_GSPG_pilin"/>
</dbReference>
<evidence type="ECO:0000256" key="2">
    <source>
        <dbReference type="SAM" id="Phobius"/>
    </source>
</evidence>
<dbReference type="PRINTS" id="PR00813">
    <property type="entry name" value="BCTERIALGSPG"/>
</dbReference>
<evidence type="ECO:0008006" key="5">
    <source>
        <dbReference type="Google" id="ProtNLM"/>
    </source>
</evidence>
<dbReference type="EMBL" id="MFJZ01000051">
    <property type="protein sequence ID" value="OGG29298.1"/>
    <property type="molecule type" value="Genomic_DNA"/>
</dbReference>
<dbReference type="NCBIfam" id="TIGR02532">
    <property type="entry name" value="IV_pilin_GFxxxE"/>
    <property type="match status" value="1"/>
</dbReference>
<dbReference type="Proteomes" id="UP000176409">
    <property type="component" value="Unassembled WGS sequence"/>
</dbReference>
<keyword evidence="2" id="KW-0812">Transmembrane</keyword>
<keyword evidence="2" id="KW-1133">Transmembrane helix</keyword>
<sequence>MKNDNRLYKDILRDGFTLIELLVTIAIIAVIVGFVLPNFLGARERARDASKKAGLVQLKNALRLYYNDYKRYPCSQADPGCDIKNTSNLYFFGCGNSVLPAVPSTQCTASLDANSVMYMKTIPDYNGSGPGYGFNYCLVSGGDDFRFKISLENNSDQDAATSQTRCPITCNMGVSYQPNEYVVCAD</sequence>
<dbReference type="Gene3D" id="3.30.700.10">
    <property type="entry name" value="Glycoprotein, Type 4 Pilin"/>
    <property type="match status" value="1"/>
</dbReference>
<keyword evidence="2" id="KW-0472">Membrane</keyword>
<accession>A0A1F6AXE2</accession>
<protein>
    <recommendedName>
        <fullName evidence="5">Type II secretion system protein GspG C-terminal domain-containing protein</fullName>
    </recommendedName>
</protein>
<dbReference type="GO" id="GO:0015627">
    <property type="term" value="C:type II protein secretion system complex"/>
    <property type="evidence" value="ECO:0007669"/>
    <property type="project" value="InterPro"/>
</dbReference>
<evidence type="ECO:0000256" key="1">
    <source>
        <dbReference type="ARBA" id="ARBA00022481"/>
    </source>
</evidence>
<dbReference type="STRING" id="1798396.A2973_02790"/>
<feature type="transmembrane region" description="Helical" evidence="2">
    <location>
        <begin position="21"/>
        <end position="40"/>
    </location>
</feature>
<dbReference type="InterPro" id="IPR012902">
    <property type="entry name" value="N_methyl_site"/>
</dbReference>